<evidence type="ECO:0000256" key="1">
    <source>
        <dbReference type="SAM" id="MobiDB-lite"/>
    </source>
</evidence>
<feature type="compositionally biased region" description="Acidic residues" evidence="1">
    <location>
        <begin position="94"/>
        <end position="107"/>
    </location>
</feature>
<reference evidence="2" key="1">
    <citation type="submission" date="2020-07" db="EMBL/GenBank/DDBJ databases">
        <title>Complete genome sequence of Streptomyces phage Sycamore.</title>
        <authorList>
            <person name="Zhang X.-H."/>
            <person name="Rivera M."/>
            <person name="Marquez A."/>
            <person name="Clark J.D."/>
            <person name="Hernandez I."/>
            <person name="Liu M."/>
            <person name="Burrowes B.H."/>
        </authorList>
    </citation>
    <scope>NUCLEOTIDE SEQUENCE</scope>
</reference>
<dbReference type="Proteomes" id="UP000663175">
    <property type="component" value="Segment"/>
</dbReference>
<organism evidence="2 3">
    <name type="scientific">Streptomyces phage Sycamore</name>
    <dbReference type="NCBI Taxonomy" id="2767589"/>
    <lineage>
        <taxon>Viruses</taxon>
        <taxon>Duplodnaviria</taxon>
        <taxon>Heunggongvirae</taxon>
        <taxon>Uroviricota</taxon>
        <taxon>Caudoviricetes</taxon>
        <taxon>Colingsworthviridae</taxon>
        <taxon>Sycamorevirus</taxon>
        <taxon>Sycamorevirus sycamore</taxon>
    </lineage>
</organism>
<accession>A0A873WHJ4</accession>
<protein>
    <submittedName>
        <fullName evidence="2">Uncharacterized protein</fullName>
    </submittedName>
</protein>
<feature type="region of interest" description="Disordered" evidence="1">
    <location>
        <begin position="85"/>
        <end position="107"/>
    </location>
</feature>
<name>A0A873WHJ4_9CAUD</name>
<proteinExistence type="predicted"/>
<sequence length="107" mass="11706">MEPRLLPWSGPNGKQAFLCTDDPDGLLSRLADNMEASQLRTGSEVVDTARQVLAERHEDPIAVRFIARRLLASLSDVLRVCESRGARLGIAPDQDPEAADEGPEEPQ</sequence>
<dbReference type="EMBL" id="MT701593">
    <property type="protein sequence ID" value="QPB09598.1"/>
    <property type="molecule type" value="Genomic_DNA"/>
</dbReference>
<evidence type="ECO:0000313" key="2">
    <source>
        <dbReference type="EMBL" id="QPB09598.1"/>
    </source>
</evidence>
<evidence type="ECO:0000313" key="3">
    <source>
        <dbReference type="Proteomes" id="UP000663175"/>
    </source>
</evidence>
<keyword evidence="3" id="KW-1185">Reference proteome</keyword>
<gene>
    <name evidence="2" type="ORF">CPT_Sycamore_058</name>
</gene>